<dbReference type="PANTHER" id="PTHR30055:SF151">
    <property type="entry name" value="TRANSCRIPTIONAL REGULATORY PROTEIN"/>
    <property type="match status" value="1"/>
</dbReference>
<keyword evidence="7" id="KW-1185">Reference proteome</keyword>
<reference evidence="6 7" key="1">
    <citation type="submission" date="2020-08" db="EMBL/GenBank/DDBJ databases">
        <title>Genomic Encyclopedia of Type Strains, Phase IV (KMG-IV): sequencing the most valuable type-strain genomes for metagenomic binning, comparative biology and taxonomic classification.</title>
        <authorList>
            <person name="Goeker M."/>
        </authorList>
    </citation>
    <scope>NUCLEOTIDE SEQUENCE [LARGE SCALE GENOMIC DNA]</scope>
    <source>
        <strain evidence="6 7">DSM 103737</strain>
    </source>
</reference>
<dbReference type="InterPro" id="IPR036271">
    <property type="entry name" value="Tet_transcr_reg_TetR-rel_C_sf"/>
</dbReference>
<dbReference type="InterPro" id="IPR001647">
    <property type="entry name" value="HTH_TetR"/>
</dbReference>
<name>A0A840C0E1_9HYPH</name>
<dbReference type="InterPro" id="IPR050109">
    <property type="entry name" value="HTH-type_TetR-like_transc_reg"/>
</dbReference>
<gene>
    <name evidence="6" type="ORF">GGR16_002028</name>
</gene>
<evidence type="ECO:0000256" key="4">
    <source>
        <dbReference type="PROSITE-ProRule" id="PRU00335"/>
    </source>
</evidence>
<comment type="caution">
    <text evidence="6">The sequence shown here is derived from an EMBL/GenBank/DDBJ whole genome shotgun (WGS) entry which is preliminary data.</text>
</comment>
<dbReference type="GO" id="GO:0003700">
    <property type="term" value="F:DNA-binding transcription factor activity"/>
    <property type="evidence" value="ECO:0007669"/>
    <property type="project" value="TreeGrafter"/>
</dbReference>
<dbReference type="PRINTS" id="PR00455">
    <property type="entry name" value="HTHTETR"/>
</dbReference>
<protein>
    <submittedName>
        <fullName evidence="6">AcrR family transcriptional regulator</fullName>
    </submittedName>
</protein>
<proteinExistence type="predicted"/>
<dbReference type="GO" id="GO:0000976">
    <property type="term" value="F:transcription cis-regulatory region binding"/>
    <property type="evidence" value="ECO:0007669"/>
    <property type="project" value="TreeGrafter"/>
</dbReference>
<sequence length="212" mass="23369">MTDGSPSPDTTRERIIAAAEQLFRDIGFQKTTVADIARTLSMSPANVYRFFASKKDINEAVAERMTGRKRNRIEAVAKEPGTARERMRRLLTEMHVMMAEFADADAKIQEMVAVAIAESWSVIHNHIRDLDTIIANVVREGIAEGEFSDVDPEVAGPCVRAAMTRFCHPSVLVMCRDIPQPTLDEQIDFILAALGAGRQGAPRRAGETARAS</sequence>
<evidence type="ECO:0000256" key="2">
    <source>
        <dbReference type="ARBA" id="ARBA00023125"/>
    </source>
</evidence>
<feature type="domain" description="HTH tetR-type" evidence="5">
    <location>
        <begin position="9"/>
        <end position="69"/>
    </location>
</feature>
<organism evidence="6 7">
    <name type="scientific">Chelatococcus caeni</name>
    <dbReference type="NCBI Taxonomy" id="1348468"/>
    <lineage>
        <taxon>Bacteria</taxon>
        <taxon>Pseudomonadati</taxon>
        <taxon>Pseudomonadota</taxon>
        <taxon>Alphaproteobacteria</taxon>
        <taxon>Hyphomicrobiales</taxon>
        <taxon>Chelatococcaceae</taxon>
        <taxon>Chelatococcus</taxon>
    </lineage>
</organism>
<dbReference type="PROSITE" id="PS50977">
    <property type="entry name" value="HTH_TETR_2"/>
    <property type="match status" value="1"/>
</dbReference>
<dbReference type="Gene3D" id="1.10.357.10">
    <property type="entry name" value="Tetracycline Repressor, domain 2"/>
    <property type="match status" value="1"/>
</dbReference>
<evidence type="ECO:0000256" key="1">
    <source>
        <dbReference type="ARBA" id="ARBA00023015"/>
    </source>
</evidence>
<dbReference type="PANTHER" id="PTHR30055">
    <property type="entry name" value="HTH-TYPE TRANSCRIPTIONAL REGULATOR RUTR"/>
    <property type="match status" value="1"/>
</dbReference>
<feature type="DNA-binding region" description="H-T-H motif" evidence="4">
    <location>
        <begin position="32"/>
        <end position="51"/>
    </location>
</feature>
<keyword evidence="3" id="KW-0804">Transcription</keyword>
<dbReference type="Pfam" id="PF00440">
    <property type="entry name" value="TetR_N"/>
    <property type="match status" value="1"/>
</dbReference>
<accession>A0A840C0E1</accession>
<dbReference type="AlphaFoldDB" id="A0A840C0E1"/>
<evidence type="ECO:0000313" key="6">
    <source>
        <dbReference type="EMBL" id="MBB4016999.1"/>
    </source>
</evidence>
<dbReference type="SUPFAM" id="SSF48498">
    <property type="entry name" value="Tetracyclin repressor-like, C-terminal domain"/>
    <property type="match status" value="1"/>
</dbReference>
<dbReference type="Proteomes" id="UP000577362">
    <property type="component" value="Unassembled WGS sequence"/>
</dbReference>
<dbReference type="Pfam" id="PF17935">
    <property type="entry name" value="TetR_C_27"/>
    <property type="match status" value="1"/>
</dbReference>
<dbReference type="InterPro" id="IPR009057">
    <property type="entry name" value="Homeodomain-like_sf"/>
</dbReference>
<evidence type="ECO:0000259" key="5">
    <source>
        <dbReference type="PROSITE" id="PS50977"/>
    </source>
</evidence>
<dbReference type="SUPFAM" id="SSF46689">
    <property type="entry name" value="Homeodomain-like"/>
    <property type="match status" value="1"/>
</dbReference>
<keyword evidence="1" id="KW-0805">Transcription regulation</keyword>
<dbReference type="EMBL" id="JACIEN010000002">
    <property type="protein sequence ID" value="MBB4016999.1"/>
    <property type="molecule type" value="Genomic_DNA"/>
</dbReference>
<keyword evidence="2 4" id="KW-0238">DNA-binding</keyword>
<dbReference type="RefSeq" id="WP_183316517.1">
    <property type="nucleotide sequence ID" value="NZ_JACIEN010000002.1"/>
</dbReference>
<evidence type="ECO:0000313" key="7">
    <source>
        <dbReference type="Proteomes" id="UP000577362"/>
    </source>
</evidence>
<evidence type="ECO:0000256" key="3">
    <source>
        <dbReference type="ARBA" id="ARBA00023163"/>
    </source>
</evidence>
<dbReference type="InterPro" id="IPR041478">
    <property type="entry name" value="TetR_C_27"/>
</dbReference>